<dbReference type="OrthoDB" id="4364733at2759"/>
<organism evidence="2 3">
    <name type="scientific">Truncatella angustata</name>
    <dbReference type="NCBI Taxonomy" id="152316"/>
    <lineage>
        <taxon>Eukaryota</taxon>
        <taxon>Fungi</taxon>
        <taxon>Dikarya</taxon>
        <taxon>Ascomycota</taxon>
        <taxon>Pezizomycotina</taxon>
        <taxon>Sordariomycetes</taxon>
        <taxon>Xylariomycetidae</taxon>
        <taxon>Amphisphaeriales</taxon>
        <taxon>Sporocadaceae</taxon>
        <taxon>Truncatella</taxon>
    </lineage>
</organism>
<name>A0A9P8UH27_9PEZI</name>
<dbReference type="RefSeq" id="XP_045956500.1">
    <property type="nucleotide sequence ID" value="XM_046100423.1"/>
</dbReference>
<dbReference type="GeneID" id="70129315"/>
<dbReference type="AlphaFoldDB" id="A0A9P8UH27"/>
<dbReference type="EMBL" id="JAGPXC010000006">
    <property type="protein sequence ID" value="KAH6652222.1"/>
    <property type="molecule type" value="Genomic_DNA"/>
</dbReference>
<feature type="region of interest" description="Disordered" evidence="1">
    <location>
        <begin position="56"/>
        <end position="76"/>
    </location>
</feature>
<protein>
    <submittedName>
        <fullName evidence="2">Uncharacterized protein</fullName>
    </submittedName>
</protein>
<keyword evidence="3" id="KW-1185">Reference proteome</keyword>
<evidence type="ECO:0000256" key="1">
    <source>
        <dbReference type="SAM" id="MobiDB-lite"/>
    </source>
</evidence>
<proteinExistence type="predicted"/>
<gene>
    <name evidence="2" type="ORF">BKA67DRAFT_538048</name>
</gene>
<comment type="caution">
    <text evidence="2">The sequence shown here is derived from an EMBL/GenBank/DDBJ whole genome shotgun (WGS) entry which is preliminary data.</text>
</comment>
<evidence type="ECO:0000313" key="2">
    <source>
        <dbReference type="EMBL" id="KAH6652222.1"/>
    </source>
</evidence>
<accession>A0A9P8UH27</accession>
<reference evidence="2" key="1">
    <citation type="journal article" date="2021" name="Nat. Commun.">
        <title>Genetic determinants of endophytism in the Arabidopsis root mycobiome.</title>
        <authorList>
            <person name="Mesny F."/>
            <person name="Miyauchi S."/>
            <person name="Thiergart T."/>
            <person name="Pickel B."/>
            <person name="Atanasova L."/>
            <person name="Karlsson M."/>
            <person name="Huettel B."/>
            <person name="Barry K.W."/>
            <person name="Haridas S."/>
            <person name="Chen C."/>
            <person name="Bauer D."/>
            <person name="Andreopoulos W."/>
            <person name="Pangilinan J."/>
            <person name="LaButti K."/>
            <person name="Riley R."/>
            <person name="Lipzen A."/>
            <person name="Clum A."/>
            <person name="Drula E."/>
            <person name="Henrissat B."/>
            <person name="Kohler A."/>
            <person name="Grigoriev I.V."/>
            <person name="Martin F.M."/>
            <person name="Hacquard S."/>
        </authorList>
    </citation>
    <scope>NUCLEOTIDE SEQUENCE</scope>
    <source>
        <strain evidence="2">MPI-SDFR-AT-0073</strain>
    </source>
</reference>
<sequence length="315" mass="35134">MPPRGTKRPRRLHCDGEGCGDPDCSRCWGSADDGDAPTVGAWTEVVDLTKDVDVAGGGVRRGAGPPRRQPSGDHKSLRIMSPAKTTVGKDAPGFQAMVDALDDKTVRDTLVRLASMAPSAQTAIKQAYNSQLRECELRADEKPLEPLDVDHYSKKAWHALYTSDAAKRWETFDEVRRLGAKKRATDAIAGYVKEIRQKIRETTPFDDKLCALETIRKIFKSILLGSNELAKSVRAHICDTRSPEIGGHVMHILLVMSNEEVLRARGTADEKGTLIQKFWWCWNESKRYNLLEFQNMIHTIMVVMGGGEDNDLARF</sequence>
<dbReference type="Proteomes" id="UP000758603">
    <property type="component" value="Unassembled WGS sequence"/>
</dbReference>
<evidence type="ECO:0000313" key="3">
    <source>
        <dbReference type="Proteomes" id="UP000758603"/>
    </source>
</evidence>